<comment type="caution">
    <text evidence="4">The sequence shown here is derived from an EMBL/GenBank/DDBJ whole genome shotgun (WGS) entry which is preliminary data.</text>
</comment>
<feature type="transmembrane region" description="Helical" evidence="2">
    <location>
        <begin position="286"/>
        <end position="310"/>
    </location>
</feature>
<keyword evidence="2" id="KW-0812">Transmembrane</keyword>
<evidence type="ECO:0008006" key="6">
    <source>
        <dbReference type="Google" id="ProtNLM"/>
    </source>
</evidence>
<sequence length="694" mass="74616">MIRLVQLCPYLLLLAATAQLGQVLGLKNLTIYSQDASIDYQPRETVWNPVGDSNAMGRAIRLARTQNGVATLSQTFRSLYVLSPLWPWPMEMAITVGSDANPITIDLQDHSAPLGTPPPTGMQGSTQTSRVVYAFSGPDAQRTVQITSRSTSTGWIALVDAMIFEVAEPGDPPAGITSPPTSVIPNSGDLPDPPPNGTSTIEPQEAATPPTSLLRTTVYSIQTASHSISTNTNPIMDNHYPPGTNVTASPLPVSPGPSVGPFGPNTSSIPGSGAPLGDDEGRKNTVLLIIAVLCGVLGLILFVGLVFWCIKRRTRKVLDTESMKQEVEEATAKEEGRDEEDKTTSLDQTADDIEFTHLATFVASDSGPNNASRSTLHSTQAEDVLDADGRVWPSSRSTDSIPFRYSVAASVSSTSSGLIGGSEHDSEIITRAERVNVGRCNTRASLVIAIPRAETLSNFDPQTISPSVYSMESAHHSTRLSSGRWISGVGDINDRQNTSARRTALPMTMPKINDVAVQPPLPGVTFPPISPPPHYSQITSRRLSVESSDSDINADSSPVPQNNILNSTPEQPCLPSTPSLENPTRNPCRNDQHRSQLSFLTASSLQTPLPEYRQTANGFVWNGLDGWVGSSGQTNVLRQHQGMVRSLEGYLDGIGTPVVRHGRVHSETDRGFTAVDVDNLPTPPQSVRRMMWLD</sequence>
<proteinExistence type="predicted"/>
<reference evidence="4 5" key="1">
    <citation type="journal article" date="2018" name="Evol. Lett.">
        <title>Horizontal gene cluster transfer increased hallucinogenic mushroom diversity.</title>
        <authorList>
            <person name="Reynolds H.T."/>
            <person name="Vijayakumar V."/>
            <person name="Gluck-Thaler E."/>
            <person name="Korotkin H.B."/>
            <person name="Matheny P.B."/>
            <person name="Slot J.C."/>
        </authorList>
    </citation>
    <scope>NUCLEOTIDE SEQUENCE [LARGE SCALE GENOMIC DNA]</scope>
    <source>
        <strain evidence="4 5">2629</strain>
    </source>
</reference>
<keyword evidence="3" id="KW-0732">Signal</keyword>
<protein>
    <recommendedName>
        <fullName evidence="6">Mid2 domain-containing protein</fullName>
    </recommendedName>
</protein>
<feature type="compositionally biased region" description="Polar residues" evidence="1">
    <location>
        <begin position="536"/>
        <end position="587"/>
    </location>
</feature>
<evidence type="ECO:0000256" key="3">
    <source>
        <dbReference type="SAM" id="SignalP"/>
    </source>
</evidence>
<evidence type="ECO:0000256" key="1">
    <source>
        <dbReference type="SAM" id="MobiDB-lite"/>
    </source>
</evidence>
<name>A0A409VKS4_9AGAR</name>
<feature type="region of interest" description="Disordered" evidence="1">
    <location>
        <begin position="171"/>
        <end position="209"/>
    </location>
</feature>
<feature type="region of interest" description="Disordered" evidence="1">
    <location>
        <begin position="523"/>
        <end position="590"/>
    </location>
</feature>
<dbReference type="EMBL" id="NHTK01006032">
    <property type="protein sequence ID" value="PPQ66865.1"/>
    <property type="molecule type" value="Genomic_DNA"/>
</dbReference>
<dbReference type="AlphaFoldDB" id="A0A409VKS4"/>
<keyword evidence="2" id="KW-1133">Transmembrane helix</keyword>
<keyword evidence="5" id="KW-1185">Reference proteome</keyword>
<evidence type="ECO:0000256" key="2">
    <source>
        <dbReference type="SAM" id="Phobius"/>
    </source>
</evidence>
<keyword evidence="2" id="KW-0472">Membrane</keyword>
<gene>
    <name evidence="4" type="ORF">CVT24_008573</name>
</gene>
<organism evidence="4 5">
    <name type="scientific">Panaeolus cyanescens</name>
    <dbReference type="NCBI Taxonomy" id="181874"/>
    <lineage>
        <taxon>Eukaryota</taxon>
        <taxon>Fungi</taxon>
        <taxon>Dikarya</taxon>
        <taxon>Basidiomycota</taxon>
        <taxon>Agaricomycotina</taxon>
        <taxon>Agaricomycetes</taxon>
        <taxon>Agaricomycetidae</taxon>
        <taxon>Agaricales</taxon>
        <taxon>Agaricineae</taxon>
        <taxon>Galeropsidaceae</taxon>
        <taxon>Panaeolus</taxon>
    </lineage>
</organism>
<dbReference type="InParanoid" id="A0A409VKS4"/>
<evidence type="ECO:0000313" key="4">
    <source>
        <dbReference type="EMBL" id="PPQ66865.1"/>
    </source>
</evidence>
<feature type="region of interest" description="Disordered" evidence="1">
    <location>
        <begin position="322"/>
        <end position="346"/>
    </location>
</feature>
<accession>A0A409VKS4</accession>
<feature type="compositionally biased region" description="Basic and acidic residues" evidence="1">
    <location>
        <begin position="322"/>
        <end position="344"/>
    </location>
</feature>
<feature type="chain" id="PRO_5018971392" description="Mid2 domain-containing protein" evidence="3">
    <location>
        <begin position="26"/>
        <end position="694"/>
    </location>
</feature>
<dbReference type="OrthoDB" id="3234968at2759"/>
<feature type="signal peptide" evidence="3">
    <location>
        <begin position="1"/>
        <end position="25"/>
    </location>
</feature>
<dbReference type="Proteomes" id="UP000284842">
    <property type="component" value="Unassembled WGS sequence"/>
</dbReference>
<evidence type="ECO:0000313" key="5">
    <source>
        <dbReference type="Proteomes" id="UP000284842"/>
    </source>
</evidence>